<dbReference type="RefSeq" id="WP_017741050.1">
    <property type="nucleotide sequence ID" value="NZ_KQ976355.1"/>
</dbReference>
<keyword evidence="3" id="KW-1185">Reference proteome</keyword>
<reference evidence="2 3" key="1">
    <citation type="journal article" date="2013" name="Genome Biol. Evol.">
        <title>Genomes of Stigonematalean cyanobacteria (subsection V) and the evolution of oxygenic photosynthesis from prokaryotes to plastids.</title>
        <authorList>
            <person name="Dagan T."/>
            <person name="Roettger M."/>
            <person name="Stucken K."/>
            <person name="Landan G."/>
            <person name="Koch R."/>
            <person name="Major P."/>
            <person name="Gould S.B."/>
            <person name="Goremykin V.V."/>
            <person name="Rippka R."/>
            <person name="Tandeau de Marsac N."/>
            <person name="Gugger M."/>
            <person name="Lockhart P.J."/>
            <person name="Allen J.F."/>
            <person name="Brune I."/>
            <person name="Maus I."/>
            <person name="Puhler A."/>
            <person name="Martin W.F."/>
        </authorList>
    </citation>
    <scope>NUCLEOTIDE SEQUENCE [LARGE SCALE GENOMIC DNA]</scope>
    <source>
        <strain evidence="2 3">PCC 7110</strain>
    </source>
</reference>
<dbReference type="InterPro" id="IPR021256">
    <property type="entry name" value="DUF2808"/>
</dbReference>
<dbReference type="STRING" id="128403.WA1_50010"/>
<organism evidence="2 3">
    <name type="scientific">Scytonema hofmannii PCC 7110</name>
    <dbReference type="NCBI Taxonomy" id="128403"/>
    <lineage>
        <taxon>Bacteria</taxon>
        <taxon>Bacillati</taxon>
        <taxon>Cyanobacteriota</taxon>
        <taxon>Cyanophyceae</taxon>
        <taxon>Nostocales</taxon>
        <taxon>Scytonemataceae</taxon>
        <taxon>Scytonema</taxon>
    </lineage>
</organism>
<name>A0A139WR12_9CYAN</name>
<feature type="signal peptide" evidence="1">
    <location>
        <begin position="1"/>
        <end position="26"/>
    </location>
</feature>
<dbReference type="AlphaFoldDB" id="A0A139WR12"/>
<accession>A0A139WR12</accession>
<dbReference type="EMBL" id="ANNX02000064">
    <property type="protein sequence ID" value="KYC34866.1"/>
    <property type="molecule type" value="Genomic_DNA"/>
</dbReference>
<sequence>MKKILISTAAFALVTAASIFDCSATAATDNSRVPNVDNNVEFPSSSWRLVKHVFRVHVPRNNNALDQLIIDTPPTVAVSNDIDVLNEKGQTININISVNGRRIIIGFPEKVISNTKLLIELNKVKQPTQGPASVYRLSAKVVGSDEEIPVGVAQFPKF</sequence>
<dbReference type="OrthoDB" id="574511at2"/>
<evidence type="ECO:0008006" key="4">
    <source>
        <dbReference type="Google" id="ProtNLM"/>
    </source>
</evidence>
<dbReference type="Proteomes" id="UP000076925">
    <property type="component" value="Unassembled WGS sequence"/>
</dbReference>
<proteinExistence type="predicted"/>
<evidence type="ECO:0000256" key="1">
    <source>
        <dbReference type="SAM" id="SignalP"/>
    </source>
</evidence>
<feature type="chain" id="PRO_5007300399" description="DUF2808 domain-containing protein" evidence="1">
    <location>
        <begin position="27"/>
        <end position="158"/>
    </location>
</feature>
<keyword evidence="1" id="KW-0732">Signal</keyword>
<protein>
    <recommendedName>
        <fullName evidence="4">DUF2808 domain-containing protein</fullName>
    </recommendedName>
</protein>
<evidence type="ECO:0000313" key="3">
    <source>
        <dbReference type="Proteomes" id="UP000076925"/>
    </source>
</evidence>
<comment type="caution">
    <text evidence="2">The sequence shown here is derived from an EMBL/GenBank/DDBJ whole genome shotgun (WGS) entry which is preliminary data.</text>
</comment>
<gene>
    <name evidence="2" type="ORF">WA1_50010</name>
</gene>
<dbReference type="Pfam" id="PF10989">
    <property type="entry name" value="DUF2808"/>
    <property type="match status" value="1"/>
</dbReference>
<evidence type="ECO:0000313" key="2">
    <source>
        <dbReference type="EMBL" id="KYC34866.1"/>
    </source>
</evidence>